<sequence>MRVDMQHSPPPRPRKARHQTDDELGYEARMQVAEQHPLAPEGEDEAILSGMYLPGRPDILHNIDVVPDREDGYLSGYDSGYESDDDCESFGVKGFRNFCEAGKTVEKVQEATALFH</sequence>
<accession>A0A0L0FE58</accession>
<dbReference type="GeneID" id="25913216"/>
<dbReference type="RefSeq" id="XP_014148653.1">
    <property type="nucleotide sequence ID" value="XM_014293178.1"/>
</dbReference>
<proteinExistence type="predicted"/>
<evidence type="ECO:0000313" key="3">
    <source>
        <dbReference type="Proteomes" id="UP000054560"/>
    </source>
</evidence>
<evidence type="ECO:0000313" key="2">
    <source>
        <dbReference type="EMBL" id="KNC74751.1"/>
    </source>
</evidence>
<dbReference type="AlphaFoldDB" id="A0A0L0FE58"/>
<evidence type="ECO:0000256" key="1">
    <source>
        <dbReference type="SAM" id="MobiDB-lite"/>
    </source>
</evidence>
<dbReference type="EMBL" id="KQ244119">
    <property type="protein sequence ID" value="KNC74751.1"/>
    <property type="molecule type" value="Genomic_DNA"/>
</dbReference>
<gene>
    <name evidence="2" type="ORF">SARC_12712</name>
</gene>
<protein>
    <submittedName>
        <fullName evidence="2">Uncharacterized protein</fullName>
    </submittedName>
</protein>
<name>A0A0L0FE58_9EUKA</name>
<organism evidence="2 3">
    <name type="scientific">Sphaeroforma arctica JP610</name>
    <dbReference type="NCBI Taxonomy" id="667725"/>
    <lineage>
        <taxon>Eukaryota</taxon>
        <taxon>Ichthyosporea</taxon>
        <taxon>Ichthyophonida</taxon>
        <taxon>Sphaeroforma</taxon>
    </lineage>
</organism>
<feature type="region of interest" description="Disordered" evidence="1">
    <location>
        <begin position="1"/>
        <end position="20"/>
    </location>
</feature>
<reference evidence="2 3" key="1">
    <citation type="submission" date="2011-02" db="EMBL/GenBank/DDBJ databases">
        <title>The Genome Sequence of Sphaeroforma arctica JP610.</title>
        <authorList>
            <consortium name="The Broad Institute Genome Sequencing Platform"/>
            <person name="Russ C."/>
            <person name="Cuomo C."/>
            <person name="Young S.K."/>
            <person name="Zeng Q."/>
            <person name="Gargeya S."/>
            <person name="Alvarado L."/>
            <person name="Berlin A."/>
            <person name="Chapman S.B."/>
            <person name="Chen Z."/>
            <person name="Freedman E."/>
            <person name="Gellesch M."/>
            <person name="Goldberg J."/>
            <person name="Griggs A."/>
            <person name="Gujja S."/>
            <person name="Heilman E."/>
            <person name="Heiman D."/>
            <person name="Howarth C."/>
            <person name="Mehta T."/>
            <person name="Neiman D."/>
            <person name="Pearson M."/>
            <person name="Roberts A."/>
            <person name="Saif S."/>
            <person name="Shea T."/>
            <person name="Shenoy N."/>
            <person name="Sisk P."/>
            <person name="Stolte C."/>
            <person name="Sykes S."/>
            <person name="White J."/>
            <person name="Yandava C."/>
            <person name="Burger G."/>
            <person name="Gray M.W."/>
            <person name="Holland P.W.H."/>
            <person name="King N."/>
            <person name="Lang F.B.F."/>
            <person name="Roger A.J."/>
            <person name="Ruiz-Trillo I."/>
            <person name="Haas B."/>
            <person name="Nusbaum C."/>
            <person name="Birren B."/>
        </authorList>
    </citation>
    <scope>NUCLEOTIDE SEQUENCE [LARGE SCALE GENOMIC DNA]</scope>
    <source>
        <strain evidence="2 3">JP610</strain>
    </source>
</reference>
<dbReference type="Proteomes" id="UP000054560">
    <property type="component" value="Unassembled WGS sequence"/>
</dbReference>
<keyword evidence="3" id="KW-1185">Reference proteome</keyword>